<evidence type="ECO:0000256" key="6">
    <source>
        <dbReference type="RuleBase" id="RU003960"/>
    </source>
</evidence>
<dbReference type="InterPro" id="IPR014777">
    <property type="entry name" value="4pyrrole_Mease_sub1"/>
</dbReference>
<organism evidence="9 10">
    <name type="scientific">Clostridium thermobutyricum DSM 4928</name>
    <dbReference type="NCBI Taxonomy" id="1121339"/>
    <lineage>
        <taxon>Bacteria</taxon>
        <taxon>Bacillati</taxon>
        <taxon>Bacillota</taxon>
        <taxon>Clostridia</taxon>
        <taxon>Eubacteriales</taxon>
        <taxon>Clostridiaceae</taxon>
        <taxon>Clostridium</taxon>
    </lineage>
</organism>
<dbReference type="CDD" id="cd06578">
    <property type="entry name" value="HemD"/>
    <property type="match status" value="1"/>
</dbReference>
<dbReference type="RefSeq" id="WP_080022035.1">
    <property type="nucleotide sequence ID" value="NZ_LTAY01000025.1"/>
</dbReference>
<dbReference type="GO" id="GO:0019354">
    <property type="term" value="P:siroheme biosynthetic process"/>
    <property type="evidence" value="ECO:0007669"/>
    <property type="project" value="InterPro"/>
</dbReference>
<dbReference type="PANTHER" id="PTHR45790">
    <property type="entry name" value="SIROHEME SYNTHASE-RELATED"/>
    <property type="match status" value="1"/>
</dbReference>
<dbReference type="Gene3D" id="3.40.50.10090">
    <property type="match status" value="2"/>
</dbReference>
<dbReference type="EC" id="2.1.1.107" evidence="1"/>
<feature type="domain" description="Tetrapyrrole methylase" evidence="7">
    <location>
        <begin position="6"/>
        <end position="213"/>
    </location>
</feature>
<dbReference type="Pfam" id="PF02602">
    <property type="entry name" value="HEM4"/>
    <property type="match status" value="1"/>
</dbReference>
<dbReference type="Gene3D" id="3.30.950.10">
    <property type="entry name" value="Methyltransferase, Cobalt-precorrin-4 Transmethylase, Domain 2"/>
    <property type="match status" value="1"/>
</dbReference>
<reference evidence="9 10" key="1">
    <citation type="submission" date="2016-02" db="EMBL/GenBank/DDBJ databases">
        <title>Genome sequence of Clostridium thermobutyricum DSM 4928.</title>
        <authorList>
            <person name="Poehlein A."/>
            <person name="Daniel R."/>
        </authorList>
    </citation>
    <scope>NUCLEOTIDE SEQUENCE [LARGE SCALE GENOMIC DNA]</scope>
    <source>
        <strain evidence="9 10">DSM 4928</strain>
    </source>
</reference>
<keyword evidence="2 6" id="KW-0489">Methyltransferase</keyword>
<dbReference type="PROSITE" id="PS00840">
    <property type="entry name" value="SUMT_2"/>
    <property type="match status" value="1"/>
</dbReference>
<dbReference type="EMBL" id="LTAY01000025">
    <property type="protein sequence ID" value="OPX49334.1"/>
    <property type="molecule type" value="Genomic_DNA"/>
</dbReference>
<dbReference type="InterPro" id="IPR050161">
    <property type="entry name" value="Siro_Cobalamin_biosynth"/>
</dbReference>
<dbReference type="CDD" id="cd11642">
    <property type="entry name" value="SUMT"/>
    <property type="match status" value="1"/>
</dbReference>
<evidence type="ECO:0000256" key="3">
    <source>
        <dbReference type="ARBA" id="ARBA00022679"/>
    </source>
</evidence>
<dbReference type="InterPro" id="IPR036108">
    <property type="entry name" value="4pyrrol_syn_uPrphyn_synt_sf"/>
</dbReference>
<dbReference type="InterPro" id="IPR003043">
    <property type="entry name" value="Uropor_MeTrfase_CS"/>
</dbReference>
<accession>A0A1V4SZ96</accession>
<evidence type="ECO:0000313" key="10">
    <source>
        <dbReference type="Proteomes" id="UP000191448"/>
    </source>
</evidence>
<evidence type="ECO:0000313" key="9">
    <source>
        <dbReference type="EMBL" id="OPX49334.1"/>
    </source>
</evidence>
<dbReference type="GO" id="GO:0004851">
    <property type="term" value="F:uroporphyrin-III C-methyltransferase activity"/>
    <property type="evidence" value="ECO:0007669"/>
    <property type="project" value="UniProtKB-EC"/>
</dbReference>
<gene>
    <name evidence="9" type="primary">nasF</name>
    <name evidence="9" type="ORF">CLTHE_07160</name>
</gene>
<dbReference type="Proteomes" id="UP000191448">
    <property type="component" value="Unassembled WGS sequence"/>
</dbReference>
<keyword evidence="3 6" id="KW-0808">Transferase</keyword>
<dbReference type="InterPro" id="IPR035996">
    <property type="entry name" value="4pyrrol_Methylase_sf"/>
</dbReference>
<dbReference type="PANTHER" id="PTHR45790:SF3">
    <property type="entry name" value="S-ADENOSYL-L-METHIONINE-DEPENDENT UROPORPHYRINOGEN III METHYLTRANSFERASE, CHLOROPLASTIC"/>
    <property type="match status" value="1"/>
</dbReference>
<comment type="caution">
    <text evidence="9">The sequence shown here is derived from an EMBL/GenBank/DDBJ whole genome shotgun (WGS) entry which is preliminary data.</text>
</comment>
<evidence type="ECO:0000256" key="5">
    <source>
        <dbReference type="ARBA" id="ARBA00023244"/>
    </source>
</evidence>
<dbReference type="InterPro" id="IPR000878">
    <property type="entry name" value="4pyrrol_Mease"/>
</dbReference>
<name>A0A1V4SZ96_9CLOT</name>
<proteinExistence type="inferred from homology"/>
<feature type="domain" description="Tetrapyrrole biosynthesis uroporphyrinogen III synthase" evidence="8">
    <location>
        <begin position="265"/>
        <end position="478"/>
    </location>
</feature>
<evidence type="ECO:0000256" key="2">
    <source>
        <dbReference type="ARBA" id="ARBA00022603"/>
    </source>
</evidence>
<dbReference type="GO" id="GO:0032259">
    <property type="term" value="P:methylation"/>
    <property type="evidence" value="ECO:0007669"/>
    <property type="project" value="UniProtKB-KW"/>
</dbReference>
<dbReference type="FunFam" id="3.30.950.10:FF:000001">
    <property type="entry name" value="Siroheme synthase"/>
    <property type="match status" value="1"/>
</dbReference>
<protein>
    <recommendedName>
        <fullName evidence="1">uroporphyrinogen-III C-methyltransferase</fullName>
        <ecNumber evidence="1">2.1.1.107</ecNumber>
    </recommendedName>
</protein>
<dbReference type="FunFam" id="3.40.1010.10:FF:000001">
    <property type="entry name" value="Siroheme synthase"/>
    <property type="match status" value="1"/>
</dbReference>
<dbReference type="GO" id="GO:0004852">
    <property type="term" value="F:uroporphyrinogen-III synthase activity"/>
    <property type="evidence" value="ECO:0007669"/>
    <property type="project" value="InterPro"/>
</dbReference>
<evidence type="ECO:0000259" key="7">
    <source>
        <dbReference type="Pfam" id="PF00590"/>
    </source>
</evidence>
<dbReference type="InterPro" id="IPR006366">
    <property type="entry name" value="CobA/CysG_C"/>
</dbReference>
<dbReference type="AlphaFoldDB" id="A0A1V4SZ96"/>
<dbReference type="NCBIfam" id="TIGR01469">
    <property type="entry name" value="cobA_cysG_Cterm"/>
    <property type="match status" value="1"/>
</dbReference>
<evidence type="ECO:0000256" key="4">
    <source>
        <dbReference type="ARBA" id="ARBA00022691"/>
    </source>
</evidence>
<comment type="similarity">
    <text evidence="6">Belongs to the precorrin methyltransferase family.</text>
</comment>
<dbReference type="SUPFAM" id="SSF69618">
    <property type="entry name" value="HemD-like"/>
    <property type="match status" value="1"/>
</dbReference>
<dbReference type="InterPro" id="IPR003754">
    <property type="entry name" value="4pyrrol_synth_uPrphyn_synth"/>
</dbReference>
<dbReference type="SUPFAM" id="SSF53790">
    <property type="entry name" value="Tetrapyrrole methylase"/>
    <property type="match status" value="1"/>
</dbReference>
<evidence type="ECO:0000256" key="1">
    <source>
        <dbReference type="ARBA" id="ARBA00012162"/>
    </source>
</evidence>
<keyword evidence="5" id="KW-0627">Porphyrin biosynthesis</keyword>
<dbReference type="Gene3D" id="3.40.1010.10">
    <property type="entry name" value="Cobalt-precorrin-4 Transmethylase, Domain 1"/>
    <property type="match status" value="1"/>
</dbReference>
<evidence type="ECO:0000259" key="8">
    <source>
        <dbReference type="Pfam" id="PF02602"/>
    </source>
</evidence>
<dbReference type="Pfam" id="PF00590">
    <property type="entry name" value="TP_methylase"/>
    <property type="match status" value="1"/>
</dbReference>
<sequence>MKGKAYLIGAGPLDEELLTLKAKRILEKCTAVVYDRLVSTNVLNFLNDDCEIYYCGKKPNAHSMKQEEINELLVSLVKKGHIVGRIKGGDPYVFGRGGEEALALLDEGLEFEVIPGVTSPISVLNYAGIPITHRGISQSFHIVTGMSAKSLNVNFEALSKENGTLVFMMGLENIDIITSELIKYGKDKNTKSAVVMKGTSSKQKKVIGTLENIGSLAKEAILESPCIIVVGDVVSLNENLDWFIKKPLFGKNICITRSKEQSKNLKASLKDMGAYVTEINSIKINGMKENLDPYLEKLKEYNHLIFTSINGVNTFFDYLIEKEYDIRSIKGNFYAIGSATKKALLKRGIVPKATSKSFVSEGLFKEIKSFILEGDNVIIPTSLKGRTYLQEEISKIGARVDRVNIYDTVKGDVYDTRSFEDVDIVLYTSPTTVENMIEIIGLDKLKEKEAIAIGPITAKSLIDHGFSPKVCKKHSEEGFLEEIVNLI</sequence>
<dbReference type="InterPro" id="IPR014776">
    <property type="entry name" value="4pyrrole_Mease_sub2"/>
</dbReference>
<dbReference type="NCBIfam" id="NF004790">
    <property type="entry name" value="PRK06136.1"/>
    <property type="match status" value="1"/>
</dbReference>
<keyword evidence="4" id="KW-0949">S-adenosyl-L-methionine</keyword>
<dbReference type="OrthoDB" id="9815856at2"/>